<sequence length="113" mass="12508">NEVKKELRLLRNLELGLTSQPRMSDGLGNVQSKIGLLTATFDRLGQVKTDDDFNGVLKDVTDKVSESHKRAELNAVLKEIKKSDVSVSMATVTFLVTVVMRTGKYTRMALALN</sequence>
<evidence type="ECO:0000313" key="2">
    <source>
        <dbReference type="Proteomes" id="UP001642464"/>
    </source>
</evidence>
<dbReference type="Proteomes" id="UP001642464">
    <property type="component" value="Unassembled WGS sequence"/>
</dbReference>
<feature type="non-terminal residue" evidence="1">
    <location>
        <position position="1"/>
    </location>
</feature>
<organism evidence="1 2">
    <name type="scientific">Durusdinium trenchii</name>
    <dbReference type="NCBI Taxonomy" id="1381693"/>
    <lineage>
        <taxon>Eukaryota</taxon>
        <taxon>Sar</taxon>
        <taxon>Alveolata</taxon>
        <taxon>Dinophyceae</taxon>
        <taxon>Suessiales</taxon>
        <taxon>Symbiodiniaceae</taxon>
        <taxon>Durusdinium</taxon>
    </lineage>
</organism>
<keyword evidence="2" id="KW-1185">Reference proteome</keyword>
<dbReference type="EMBL" id="CAXAMM010036869">
    <property type="protein sequence ID" value="CAK9076357.1"/>
    <property type="molecule type" value="Genomic_DNA"/>
</dbReference>
<gene>
    <name evidence="1" type="ORF">SCF082_LOCUS36826</name>
</gene>
<reference evidence="1 2" key="1">
    <citation type="submission" date="2024-02" db="EMBL/GenBank/DDBJ databases">
        <authorList>
            <person name="Chen Y."/>
            <person name="Shah S."/>
            <person name="Dougan E. K."/>
            <person name="Thang M."/>
            <person name="Chan C."/>
        </authorList>
    </citation>
    <scope>NUCLEOTIDE SEQUENCE [LARGE SCALE GENOMIC DNA]</scope>
</reference>
<name>A0ABP0PLF6_9DINO</name>
<feature type="non-terminal residue" evidence="1">
    <location>
        <position position="113"/>
    </location>
</feature>
<accession>A0ABP0PLF6</accession>
<proteinExistence type="predicted"/>
<protein>
    <submittedName>
        <fullName evidence="1">Uncharacterized protein</fullName>
    </submittedName>
</protein>
<evidence type="ECO:0000313" key="1">
    <source>
        <dbReference type="EMBL" id="CAK9076357.1"/>
    </source>
</evidence>
<comment type="caution">
    <text evidence="1">The sequence shown here is derived from an EMBL/GenBank/DDBJ whole genome shotgun (WGS) entry which is preliminary data.</text>
</comment>